<keyword evidence="1" id="KW-0614">Plasmid</keyword>
<dbReference type="AlphaFoldDB" id="A0A810QIL2"/>
<geneLocation type="plasmid" evidence="1 2">
    <name>pMM59_01</name>
</geneLocation>
<protein>
    <submittedName>
        <fullName evidence="1">Uncharacterized protein</fullName>
    </submittedName>
</protein>
<reference evidence="1" key="1">
    <citation type="submission" date="2020-09" db="EMBL/GenBank/DDBJ databases">
        <title>New species isolated from human feces.</title>
        <authorList>
            <person name="Kitahara M."/>
            <person name="Shigeno Y."/>
            <person name="Shime M."/>
            <person name="Matsumoto Y."/>
            <person name="Nakamura S."/>
            <person name="Motooka D."/>
            <person name="Fukuoka S."/>
            <person name="Nishikawa H."/>
            <person name="Benno Y."/>
        </authorList>
    </citation>
    <scope>NUCLEOTIDE SEQUENCE</scope>
    <source>
        <strain evidence="1">MM59</strain>
        <plasmid evidence="1">pMM59_01</plasmid>
    </source>
</reference>
<evidence type="ECO:0000313" key="1">
    <source>
        <dbReference type="EMBL" id="BCK85696.1"/>
    </source>
</evidence>
<gene>
    <name evidence="1" type="ORF">MM59RIKEN_30150</name>
</gene>
<accession>A0A810QIL2</accession>
<proteinExistence type="predicted"/>
<organism evidence="1 2">
    <name type="scientific">Pusillibacter faecalis</name>
    <dbReference type="NCBI Taxonomy" id="2714358"/>
    <lineage>
        <taxon>Bacteria</taxon>
        <taxon>Bacillati</taxon>
        <taxon>Bacillota</taxon>
        <taxon>Clostridia</taxon>
        <taxon>Eubacteriales</taxon>
        <taxon>Oscillospiraceae</taxon>
        <taxon>Pusillibacter</taxon>
    </lineage>
</organism>
<name>A0A810QIL2_9FIRM</name>
<sequence length="78" mass="8640">MESTPNEMVTLNACILRVCCCDLLCCDLCTSQQVLVHTQDACCFRVGEHVCIEYNGVMTNSLPPQITATCIRRMSCCC</sequence>
<dbReference type="Proteomes" id="UP000679848">
    <property type="component" value="Plasmid pMM59_01"/>
</dbReference>
<dbReference type="KEGG" id="pfaa:MM59RIKEN_30150"/>
<evidence type="ECO:0000313" key="2">
    <source>
        <dbReference type="Proteomes" id="UP000679848"/>
    </source>
</evidence>
<keyword evidence="2" id="KW-1185">Reference proteome</keyword>
<dbReference type="RefSeq" id="WP_187028718.1">
    <property type="nucleotide sequence ID" value="NZ_AP023421.1"/>
</dbReference>
<dbReference type="EMBL" id="AP023421">
    <property type="protein sequence ID" value="BCK85696.1"/>
    <property type="molecule type" value="Genomic_DNA"/>
</dbReference>